<comment type="caution">
    <text evidence="2">The sequence shown here is derived from an EMBL/GenBank/DDBJ whole genome shotgun (WGS) entry which is preliminary data.</text>
</comment>
<organism evidence="2 3">
    <name type="scientific">Phyllobacterium myrsinacearum</name>
    <dbReference type="NCBI Taxonomy" id="28101"/>
    <lineage>
        <taxon>Bacteria</taxon>
        <taxon>Pseudomonadati</taxon>
        <taxon>Pseudomonadota</taxon>
        <taxon>Alphaproteobacteria</taxon>
        <taxon>Hyphomicrobiales</taxon>
        <taxon>Phyllobacteriaceae</taxon>
        <taxon>Phyllobacterium</taxon>
    </lineage>
</organism>
<dbReference type="PROSITE" id="PS51257">
    <property type="entry name" value="PROKAR_LIPOPROTEIN"/>
    <property type="match status" value="1"/>
</dbReference>
<protein>
    <submittedName>
        <fullName evidence="2">Uncharacterized protein</fullName>
    </submittedName>
</protein>
<keyword evidence="1" id="KW-0472">Membrane</keyword>
<dbReference type="Proteomes" id="UP000238563">
    <property type="component" value="Unassembled WGS sequence"/>
</dbReference>
<evidence type="ECO:0000313" key="2">
    <source>
        <dbReference type="EMBL" id="PRD52437.1"/>
    </source>
</evidence>
<keyword evidence="3" id="KW-1185">Reference proteome</keyword>
<accession>A0A2S9JHT7</accession>
<dbReference type="RefSeq" id="WP_105734946.1">
    <property type="nucleotide sequence ID" value="NZ_PVBT01000004.1"/>
</dbReference>
<dbReference type="EMBL" id="PVBT01000004">
    <property type="protein sequence ID" value="PRD52437.1"/>
    <property type="molecule type" value="Genomic_DNA"/>
</dbReference>
<proteinExistence type="predicted"/>
<keyword evidence="1" id="KW-1133">Transmembrane helix</keyword>
<name>A0A2S9JHT7_9HYPH</name>
<feature type="transmembrane region" description="Helical" evidence="1">
    <location>
        <begin position="39"/>
        <end position="59"/>
    </location>
</feature>
<sequence>MRDLTYVLAIIAVMLLACQAKPRSGMSPLRATKVRLSDADVAVLVFTLALAVLIVAMAVSI</sequence>
<evidence type="ECO:0000256" key="1">
    <source>
        <dbReference type="SAM" id="Phobius"/>
    </source>
</evidence>
<keyword evidence="1" id="KW-0812">Transmembrane</keyword>
<gene>
    <name evidence="2" type="ORF">C5750_16260</name>
</gene>
<reference evidence="2 3" key="1">
    <citation type="submission" date="2018-02" db="EMBL/GenBank/DDBJ databases">
        <title>The draft genome of Phyllobacterium myrsinacearum DSM5892.</title>
        <authorList>
            <person name="Li L."/>
            <person name="Liu L."/>
            <person name="Zhang X."/>
            <person name="Wang T."/>
        </authorList>
    </citation>
    <scope>NUCLEOTIDE SEQUENCE [LARGE SCALE GENOMIC DNA]</scope>
    <source>
        <strain evidence="2 3">DSM 5892</strain>
    </source>
</reference>
<dbReference type="AlphaFoldDB" id="A0A2S9JHT7"/>
<evidence type="ECO:0000313" key="3">
    <source>
        <dbReference type="Proteomes" id="UP000238563"/>
    </source>
</evidence>